<dbReference type="InterPro" id="IPR019587">
    <property type="entry name" value="Polyketide_cyclase/dehydratase"/>
</dbReference>
<accession>A0ABY5PIV2</accession>
<proteinExistence type="predicted"/>
<organism evidence="1 2">
    <name type="scientific">Svornostia abyssi</name>
    <dbReference type="NCBI Taxonomy" id="2898438"/>
    <lineage>
        <taxon>Bacteria</taxon>
        <taxon>Bacillati</taxon>
        <taxon>Actinomycetota</taxon>
        <taxon>Thermoleophilia</taxon>
        <taxon>Solirubrobacterales</taxon>
        <taxon>Baekduiaceae</taxon>
        <taxon>Svornostia</taxon>
    </lineage>
</organism>
<dbReference type="Pfam" id="PF10604">
    <property type="entry name" value="Polyketide_cyc2"/>
    <property type="match status" value="1"/>
</dbReference>
<evidence type="ECO:0000313" key="1">
    <source>
        <dbReference type="EMBL" id="UUY04465.1"/>
    </source>
</evidence>
<dbReference type="SUPFAM" id="SSF55961">
    <property type="entry name" value="Bet v1-like"/>
    <property type="match status" value="1"/>
</dbReference>
<dbReference type="EMBL" id="CP088295">
    <property type="protein sequence ID" value="UUY04465.1"/>
    <property type="molecule type" value="Genomic_DNA"/>
</dbReference>
<dbReference type="RefSeq" id="WP_353864947.1">
    <property type="nucleotide sequence ID" value="NZ_CP088295.1"/>
</dbReference>
<dbReference type="Proteomes" id="UP001058860">
    <property type="component" value="Chromosome"/>
</dbReference>
<name>A0ABY5PIV2_9ACTN</name>
<dbReference type="InterPro" id="IPR023393">
    <property type="entry name" value="START-like_dom_sf"/>
</dbReference>
<sequence length="175" mass="19063">MEFPHAVRRVDEQFLSTAPVIVTATVDLDAPPAAVFEALGSDRMWSWVPVLDRLRWLTPRPLGAGAVRVLRIGKLVEVEEEFFRWEDDRRATFCVTSASRPALKALAEDFALEPTTRGTRLTWTMALDPGLPGAGVLGKVLGPMLAPGNRWALGGIRKIIRPVAVQDAPEAAAVA</sequence>
<dbReference type="Gene3D" id="3.30.530.20">
    <property type="match status" value="1"/>
</dbReference>
<gene>
    <name evidence="1" type="ORF">LRS13_02720</name>
</gene>
<keyword evidence="2" id="KW-1185">Reference proteome</keyword>
<reference evidence="2" key="1">
    <citation type="submission" date="2021-11" db="EMBL/GenBank/DDBJ databases">
        <title>Cultivation dependent microbiological survey of springs from the worlds oldest radium mine currently devoted to the extraction of radon-saturated water.</title>
        <authorList>
            <person name="Kapinusova G."/>
            <person name="Smrhova T."/>
            <person name="Strejcek M."/>
            <person name="Suman J."/>
            <person name="Jani K."/>
            <person name="Pajer P."/>
            <person name="Uhlik O."/>
        </authorList>
    </citation>
    <scope>NUCLEOTIDE SEQUENCE [LARGE SCALE GENOMIC DNA]</scope>
    <source>
        <strain evidence="2">J379</strain>
    </source>
</reference>
<dbReference type="CDD" id="cd07821">
    <property type="entry name" value="PYR_PYL_RCAR_like"/>
    <property type="match status" value="1"/>
</dbReference>
<protein>
    <submittedName>
        <fullName evidence="1">SRPBCC family protein</fullName>
    </submittedName>
</protein>
<evidence type="ECO:0000313" key="2">
    <source>
        <dbReference type="Proteomes" id="UP001058860"/>
    </source>
</evidence>